<dbReference type="GO" id="GO:0004571">
    <property type="term" value="F:mannosyl-oligosaccharide 1,2-alpha-mannosidase activity"/>
    <property type="evidence" value="ECO:0007669"/>
    <property type="project" value="UniProtKB-EC"/>
</dbReference>
<keyword evidence="17" id="KW-1133">Transmembrane helix</keyword>
<dbReference type="GO" id="GO:0005783">
    <property type="term" value="C:endoplasmic reticulum"/>
    <property type="evidence" value="ECO:0007669"/>
    <property type="project" value="TreeGrafter"/>
</dbReference>
<keyword evidence="16" id="KW-0326">Glycosidase</keyword>
<comment type="catalytic activity">
    <reaction evidence="12">
        <text>N(4)-(alpha-D-Man-(1-&gt;2)-alpha-D-Man-(1-&gt;2)-alpha-D-Man-(1-&gt;3)-[alpha-D-Man-(1-&gt;3)-[alpha-D-Man-(1-&gt;2)-alpha-D-Man-(1-&gt;6)]-alpha-D-Man-(1-&gt;6)]-beta-D-Man-(1-&gt;4)-beta-D-GlcNAc-(1-&gt;4)-beta-D-GlcNAc)-L-asparaginyl-[protein] (N-glucan mannose isomer 8A1,2,3B1,3) + 3 H2O = N(4)-(alpha-D-Man-(1-&gt;3)-[alpha-D-Man-(1-&gt;3)-[alpha-D-Man-(1-&gt;6)]-alpha-D-Man-(1-&gt;6)]-beta-D-Man-(1-&gt;4)-beta-D-GlcNAc-(1-&gt;4)-beta-D-GlcNAc)-L-asparaginyl-[protein] (N-glucan mannose isomer 5A1,2) + 3 beta-D-mannose</text>
        <dbReference type="Rhea" id="RHEA:56028"/>
        <dbReference type="Rhea" id="RHEA-COMP:14358"/>
        <dbReference type="Rhea" id="RHEA-COMP:14367"/>
        <dbReference type="ChEBI" id="CHEBI:15377"/>
        <dbReference type="ChEBI" id="CHEBI:28563"/>
        <dbReference type="ChEBI" id="CHEBI:59087"/>
        <dbReference type="ChEBI" id="CHEBI:60628"/>
        <dbReference type="EC" id="3.2.1.113"/>
    </reaction>
</comment>
<evidence type="ECO:0000256" key="6">
    <source>
        <dbReference type="ARBA" id="ARBA00022723"/>
    </source>
</evidence>
<reference evidence="20 21" key="1">
    <citation type="submission" date="2019-02" db="EMBL/GenBank/DDBJ databases">
        <title>Genome sequencing of the rare red list fungi Antrodiella citrinella (Flaviporus citrinellus).</title>
        <authorList>
            <person name="Buettner E."/>
            <person name="Kellner H."/>
        </authorList>
    </citation>
    <scope>NUCLEOTIDE SEQUENCE [LARGE SCALE GENOMIC DNA]</scope>
    <source>
        <strain evidence="20 21">DSM 108506</strain>
    </source>
</reference>
<dbReference type="PROSITE" id="PS51324">
    <property type="entry name" value="ERV_ALR"/>
    <property type="match status" value="1"/>
</dbReference>
<feature type="compositionally biased region" description="Basic and acidic residues" evidence="18">
    <location>
        <begin position="593"/>
        <end position="602"/>
    </location>
</feature>
<gene>
    <name evidence="20" type="ORF">EUX98_g6396</name>
</gene>
<organism evidence="20 21">
    <name type="scientific">Antrodiella citrinella</name>
    <dbReference type="NCBI Taxonomy" id="2447956"/>
    <lineage>
        <taxon>Eukaryota</taxon>
        <taxon>Fungi</taxon>
        <taxon>Dikarya</taxon>
        <taxon>Basidiomycota</taxon>
        <taxon>Agaricomycotina</taxon>
        <taxon>Agaricomycetes</taxon>
        <taxon>Polyporales</taxon>
        <taxon>Steccherinaceae</taxon>
        <taxon>Antrodiella</taxon>
    </lineage>
</organism>
<dbReference type="EMBL" id="SGPM01000224">
    <property type="protein sequence ID" value="THH27799.1"/>
    <property type="molecule type" value="Genomic_DNA"/>
</dbReference>
<dbReference type="Pfam" id="PF01532">
    <property type="entry name" value="Glyco_hydro_47"/>
    <property type="match status" value="1"/>
</dbReference>
<dbReference type="PRINTS" id="PR00747">
    <property type="entry name" value="GLYHDRLASE47"/>
</dbReference>
<comment type="similarity">
    <text evidence="4 16">Belongs to the glycosyl hydrolase 47 family.</text>
</comment>
<evidence type="ECO:0000256" key="17">
    <source>
        <dbReference type="RuleBase" id="RU371123"/>
    </source>
</evidence>
<proteinExistence type="inferred from homology"/>
<keyword evidence="17" id="KW-0472">Membrane</keyword>
<keyword evidence="10 17" id="KW-0560">Oxidoreductase</keyword>
<evidence type="ECO:0000256" key="7">
    <source>
        <dbReference type="ARBA" id="ARBA00022801"/>
    </source>
</evidence>
<evidence type="ECO:0000256" key="15">
    <source>
        <dbReference type="PIRSR" id="PIRSR601382-3"/>
    </source>
</evidence>
<dbReference type="Pfam" id="PF04777">
    <property type="entry name" value="Evr1_Alr"/>
    <property type="match status" value="1"/>
</dbReference>
<evidence type="ECO:0000256" key="8">
    <source>
        <dbReference type="ARBA" id="ARBA00022827"/>
    </source>
</evidence>
<sequence length="759" mass="85818">MPEPTITTPSKDAGKLPPGMVLGPDGKPCKICTAFRHWKPTESISASEPARGTRPNGKSAAAAMAALAYGTGSAATTTPDVRPEKCPPDVEILGRATWTFLHTTAAYYPEKPTPSQRVNMLSLIRSLPILYPCTHCASHLDDNIKANPPDVSGRMFVQGLRTRTFKLLAFACLVILGCIFYASNYYEQFRQPAIAPPLRLPVHPVNHPDSEAHKLWNLRAEEVKEAFLYAYRGYKRFARHQDELKPITNRGINNFNGWGLTVVDSLDTMWMMDLQDEFQQALPFVANLTFDLDEAIIVIRYVGGLLSAYALSNETILLDRAEDLAQKLLPAFNTSINLPAFSVNTVTGETDEGRELGTAWLAEVMSCQMEYKYLAHLTGKAEYFEKANVIKRMKVKKGMLPTKLSMDTGGPMNHRFSVGAYADSAYEYMLKQWLLSSRVETKSEKLYLRTVSAILENLLYLSTSRHLLYVTDVDSKTNPPKPSYIFEHLSCFLPGLLALGAHTLPASVLSPRDKQLHLWAAEGLANTCYVLYADQPSGLGPEEVQFHSVPFKFGRRGEVEDVSSGFIGFTPEQRRKREGEVDDVSSGNIGHTPKQEKRSEGLVRGRWMEHVREWEWAGKPGGVPPGVRDPKPAVTGKRDYASRRHEYLLRPETVETFYLMWRTTGDPKWRERGWDVFQAIELHTKTPTGYASIQTVEQTPSPRLDEMPSYFLAETLKYLYLLFREDDLIPLDRWVFNTEAHPLPMFEWTAEEKRKYRIY</sequence>
<keyword evidence="5 17" id="KW-0285">Flavoprotein</keyword>
<dbReference type="InterPro" id="IPR001382">
    <property type="entry name" value="Glyco_hydro_47"/>
</dbReference>
<evidence type="ECO:0000313" key="21">
    <source>
        <dbReference type="Proteomes" id="UP000308730"/>
    </source>
</evidence>
<keyword evidence="8 17" id="KW-0274">FAD</keyword>
<dbReference type="PANTHER" id="PTHR11742">
    <property type="entry name" value="MANNOSYL-OLIGOSACCHARIDE ALPHA-1,2-MANNOSIDASE-RELATED"/>
    <property type="match status" value="1"/>
</dbReference>
<comment type="pathway">
    <text evidence="3">Protein modification; protein glycosylation.</text>
</comment>
<comment type="cofactor">
    <cofactor evidence="2 17">
        <name>FAD</name>
        <dbReference type="ChEBI" id="CHEBI:57692"/>
    </cofactor>
</comment>
<dbReference type="OrthoDB" id="8118055at2759"/>
<feature type="binding site" evidence="14">
    <location>
        <position position="738"/>
    </location>
    <ligand>
        <name>Ca(2+)</name>
        <dbReference type="ChEBI" id="CHEBI:29108"/>
    </ligand>
</feature>
<evidence type="ECO:0000256" key="2">
    <source>
        <dbReference type="ARBA" id="ARBA00001974"/>
    </source>
</evidence>
<evidence type="ECO:0000256" key="1">
    <source>
        <dbReference type="ARBA" id="ARBA00001913"/>
    </source>
</evidence>
<dbReference type="InterPro" id="IPR036774">
    <property type="entry name" value="ERV/ALR_sulphydryl_oxid_sf"/>
</dbReference>
<dbReference type="SUPFAM" id="SSF69000">
    <property type="entry name" value="FAD-dependent thiol oxidase"/>
    <property type="match status" value="1"/>
</dbReference>
<name>A0A4S4MPE3_9APHY</name>
<evidence type="ECO:0000256" key="14">
    <source>
        <dbReference type="PIRSR" id="PIRSR601382-2"/>
    </source>
</evidence>
<dbReference type="InterPro" id="IPR012341">
    <property type="entry name" value="6hp_glycosidase-like_sf"/>
</dbReference>
<comment type="caution">
    <text evidence="20">The sequence shown here is derived from an EMBL/GenBank/DDBJ whole genome shotgun (WGS) entry which is preliminary data.</text>
</comment>
<comment type="cofactor">
    <cofactor evidence="1 14">
        <name>Ca(2+)</name>
        <dbReference type="ChEBI" id="CHEBI:29108"/>
    </cofactor>
</comment>
<dbReference type="GO" id="GO:0005975">
    <property type="term" value="P:carbohydrate metabolic process"/>
    <property type="evidence" value="ECO:0007669"/>
    <property type="project" value="InterPro"/>
</dbReference>
<dbReference type="GO" id="GO:0016020">
    <property type="term" value="C:membrane"/>
    <property type="evidence" value="ECO:0007669"/>
    <property type="project" value="InterPro"/>
</dbReference>
<evidence type="ECO:0000256" key="16">
    <source>
        <dbReference type="RuleBase" id="RU361193"/>
    </source>
</evidence>
<dbReference type="InterPro" id="IPR017905">
    <property type="entry name" value="ERV/ALR_sulphydryl_oxidase"/>
</dbReference>
<keyword evidence="11 15" id="KW-1015">Disulfide bond</keyword>
<keyword evidence="9 14" id="KW-0106">Calcium</keyword>
<feature type="transmembrane region" description="Helical" evidence="17">
    <location>
        <begin position="164"/>
        <end position="182"/>
    </location>
</feature>
<evidence type="ECO:0000256" key="4">
    <source>
        <dbReference type="ARBA" id="ARBA00007658"/>
    </source>
</evidence>
<dbReference type="GO" id="GO:0016972">
    <property type="term" value="F:thiol oxidase activity"/>
    <property type="evidence" value="ECO:0007669"/>
    <property type="project" value="UniProtKB-EC"/>
</dbReference>
<evidence type="ECO:0000256" key="18">
    <source>
        <dbReference type="SAM" id="MobiDB-lite"/>
    </source>
</evidence>
<feature type="region of interest" description="Disordered" evidence="18">
    <location>
        <begin position="575"/>
        <end position="602"/>
    </location>
</feature>
<dbReference type="Proteomes" id="UP000308730">
    <property type="component" value="Unassembled WGS sequence"/>
</dbReference>
<evidence type="ECO:0000256" key="12">
    <source>
        <dbReference type="ARBA" id="ARBA00047669"/>
    </source>
</evidence>
<evidence type="ECO:0000256" key="9">
    <source>
        <dbReference type="ARBA" id="ARBA00022837"/>
    </source>
</evidence>
<evidence type="ECO:0000256" key="5">
    <source>
        <dbReference type="ARBA" id="ARBA00022630"/>
    </source>
</evidence>
<keyword evidence="6 14" id="KW-0479">Metal-binding</keyword>
<dbReference type="PANTHER" id="PTHR11742:SF55">
    <property type="entry name" value="ENDOPLASMIC RETICULUM MANNOSYL-OLIGOSACCHARIDE 1,2-ALPHA-MANNOSIDASE"/>
    <property type="match status" value="1"/>
</dbReference>
<evidence type="ECO:0000313" key="20">
    <source>
        <dbReference type="EMBL" id="THH27799.1"/>
    </source>
</evidence>
<dbReference type="Gene3D" id="1.50.10.10">
    <property type="match status" value="1"/>
</dbReference>
<dbReference type="EC" id="3.2.1.-" evidence="16"/>
<evidence type="ECO:0000256" key="13">
    <source>
        <dbReference type="ARBA" id="ARBA00048605"/>
    </source>
</evidence>
<dbReference type="InterPro" id="IPR036026">
    <property type="entry name" value="Seven-hairpin_glycosidases"/>
</dbReference>
<dbReference type="EC" id="1.8.3.2" evidence="17"/>
<keyword evidence="7 16" id="KW-0378">Hydrolase</keyword>
<dbReference type="Gene3D" id="1.20.120.310">
    <property type="entry name" value="ERV/ALR sulfhydryl oxidase domain"/>
    <property type="match status" value="1"/>
</dbReference>
<dbReference type="GO" id="GO:0005509">
    <property type="term" value="F:calcium ion binding"/>
    <property type="evidence" value="ECO:0007669"/>
    <property type="project" value="InterPro"/>
</dbReference>
<feature type="disulfide bond" evidence="15">
    <location>
        <begin position="491"/>
        <end position="528"/>
    </location>
</feature>
<dbReference type="AlphaFoldDB" id="A0A4S4MPE3"/>
<evidence type="ECO:0000256" key="11">
    <source>
        <dbReference type="ARBA" id="ARBA00023157"/>
    </source>
</evidence>
<feature type="domain" description="ERV/ALR sulfhydryl oxidase" evidence="19">
    <location>
        <begin position="86"/>
        <end position="185"/>
    </location>
</feature>
<dbReference type="GO" id="GO:0036503">
    <property type="term" value="P:ERAD pathway"/>
    <property type="evidence" value="ECO:0007669"/>
    <property type="project" value="UniProtKB-ARBA"/>
</dbReference>
<evidence type="ECO:0000256" key="10">
    <source>
        <dbReference type="ARBA" id="ARBA00023002"/>
    </source>
</evidence>
<comment type="catalytic activity">
    <reaction evidence="13">
        <text>N(4)-(alpha-D-Man-(1-&gt;2)-alpha-D-Man-(1-&gt;2)-alpha-D-Man-(1-&gt;3)-[alpha-D-Man-(1-&gt;2)-alpha-D-Man-(1-&gt;3)-[alpha-D-Man-(1-&gt;2)-alpha-D-Man-(1-&gt;6)]-alpha-D-Man-(1-&gt;6)]-beta-D-Man-(1-&gt;4)-beta-D-GlcNAc-(1-&gt;4)-beta-D-GlcNAc)-L-asparaginyl-[protein] (N-glucan mannose isomer 9A1,2,3B1,2,3) + 4 H2O = N(4)-(alpha-D-Man-(1-&gt;3)-[alpha-D-Man-(1-&gt;3)-[alpha-D-Man-(1-&gt;6)]-alpha-D-Man-(1-&gt;6)]-beta-D-Man-(1-&gt;4)-beta-D-GlcNAc-(1-&gt;4)-beta-D-GlcNAc)-L-asparaginyl-[protein] (N-glucan mannose isomer 5A1,2) + 4 beta-D-mannose</text>
        <dbReference type="Rhea" id="RHEA:56008"/>
        <dbReference type="Rhea" id="RHEA-COMP:14356"/>
        <dbReference type="Rhea" id="RHEA-COMP:14367"/>
        <dbReference type="ChEBI" id="CHEBI:15377"/>
        <dbReference type="ChEBI" id="CHEBI:28563"/>
        <dbReference type="ChEBI" id="CHEBI:59087"/>
        <dbReference type="ChEBI" id="CHEBI:139493"/>
        <dbReference type="EC" id="3.2.1.113"/>
    </reaction>
</comment>
<evidence type="ECO:0000259" key="19">
    <source>
        <dbReference type="PROSITE" id="PS51324"/>
    </source>
</evidence>
<evidence type="ECO:0000256" key="3">
    <source>
        <dbReference type="ARBA" id="ARBA00004922"/>
    </source>
</evidence>
<dbReference type="InterPro" id="IPR050749">
    <property type="entry name" value="Glycosyl_Hydrolase_47"/>
</dbReference>
<accession>A0A4S4MPE3</accession>
<comment type="catalytic activity">
    <reaction evidence="17">
        <text>2 R'C(R)SH + O2 = R'C(R)S-S(R)CR' + H2O2</text>
        <dbReference type="Rhea" id="RHEA:17357"/>
        <dbReference type="ChEBI" id="CHEBI:15379"/>
        <dbReference type="ChEBI" id="CHEBI:16240"/>
        <dbReference type="ChEBI" id="CHEBI:16520"/>
        <dbReference type="ChEBI" id="CHEBI:17412"/>
        <dbReference type="EC" id="1.8.3.2"/>
    </reaction>
</comment>
<keyword evidence="17" id="KW-0812">Transmembrane</keyword>
<protein>
    <recommendedName>
        <fullName evidence="16 17">Multifunctional fusion protein</fullName>
    </recommendedName>
    <domain>
        <recommendedName>
            <fullName evidence="16">alpha-1,2-Mannosidase</fullName>
            <ecNumber evidence="16">3.2.1.-</ecNumber>
        </recommendedName>
    </domain>
    <domain>
        <recommendedName>
            <fullName evidence="17">Sulfhydryl oxidase</fullName>
            <ecNumber evidence="17">1.8.3.2</ecNumber>
        </recommendedName>
    </domain>
</protein>
<dbReference type="SUPFAM" id="SSF48225">
    <property type="entry name" value="Seven-hairpin glycosidases"/>
    <property type="match status" value="1"/>
</dbReference>
<keyword evidence="21" id="KW-1185">Reference proteome</keyword>